<dbReference type="GO" id="GO:0006412">
    <property type="term" value="P:translation"/>
    <property type="evidence" value="ECO:0007669"/>
    <property type="project" value="UniProtKB-UniRule"/>
</dbReference>
<dbReference type="InterPro" id="IPR016082">
    <property type="entry name" value="Ribosomal_uL30_ferredoxin-like"/>
</dbReference>
<evidence type="ECO:0000313" key="12">
    <source>
        <dbReference type="Proteomes" id="UP000264215"/>
    </source>
</evidence>
<feature type="domain" description="Large ribosomal subunit protein uL30-like ferredoxin-like fold" evidence="6">
    <location>
        <begin position="5"/>
        <end position="54"/>
    </location>
</feature>
<dbReference type="NCBIfam" id="TIGR01308">
    <property type="entry name" value="rpmD_bact"/>
    <property type="match status" value="1"/>
</dbReference>
<evidence type="ECO:0000256" key="2">
    <source>
        <dbReference type="ARBA" id="ARBA00011838"/>
    </source>
</evidence>
<dbReference type="InterPro" id="IPR005996">
    <property type="entry name" value="Ribosomal_uL30_bac-type"/>
</dbReference>
<dbReference type="SUPFAM" id="SSF55129">
    <property type="entry name" value="Ribosomal protein L30p/L7e"/>
    <property type="match status" value="1"/>
</dbReference>
<dbReference type="PIRSF" id="PIRSF002211">
    <property type="entry name" value="Ribosomal_L30_bac-type"/>
    <property type="match status" value="1"/>
</dbReference>
<dbReference type="EMBL" id="LGGW01000088">
    <property type="protein sequence ID" value="KUK89463.1"/>
    <property type="molecule type" value="Genomic_DNA"/>
</dbReference>
<comment type="subunit">
    <text evidence="2 5">Part of the 50S ribosomal subunit.</text>
</comment>
<dbReference type="PATRIC" id="fig|1236046.5.peg.803"/>
<gene>
    <name evidence="5" type="primary">rpmD</name>
    <name evidence="7" type="ORF">DIT26_04920</name>
    <name evidence="8" type="ORF">XD86_0612</name>
    <name evidence="9" type="ORF">XE02_1011</name>
</gene>
<dbReference type="PANTHER" id="PTHR15892:SF2">
    <property type="entry name" value="LARGE RIBOSOMAL SUBUNIT PROTEIN UL30M"/>
    <property type="match status" value="1"/>
</dbReference>
<evidence type="ECO:0000313" key="10">
    <source>
        <dbReference type="Proteomes" id="UP000054260"/>
    </source>
</evidence>
<dbReference type="EMBL" id="DQBS01000118">
    <property type="protein sequence ID" value="HCO69915.1"/>
    <property type="molecule type" value="Genomic_DNA"/>
</dbReference>
<dbReference type="HAMAP" id="MF_01371_B">
    <property type="entry name" value="Ribosomal_uL30_B"/>
    <property type="match status" value="1"/>
</dbReference>
<evidence type="ECO:0000259" key="6">
    <source>
        <dbReference type="Pfam" id="PF00327"/>
    </source>
</evidence>
<dbReference type="Gene3D" id="3.30.1390.20">
    <property type="entry name" value="Ribosomal protein L30, ferredoxin-like fold domain"/>
    <property type="match status" value="1"/>
</dbReference>
<dbReference type="GO" id="GO:0022625">
    <property type="term" value="C:cytosolic large ribosomal subunit"/>
    <property type="evidence" value="ECO:0007669"/>
    <property type="project" value="TreeGrafter"/>
</dbReference>
<dbReference type="AlphaFoldDB" id="A0A101I641"/>
<dbReference type="Proteomes" id="UP000264215">
    <property type="component" value="Unassembled WGS sequence"/>
</dbReference>
<keyword evidence="3 5" id="KW-0689">Ribosomal protein</keyword>
<reference evidence="10 11" key="2">
    <citation type="journal article" date="2015" name="MBio">
        <title>Genome-Resolved Metagenomic Analysis Reveals Roles for Candidate Phyla and Other Microbial Community Members in Biogeochemical Transformations in Oil Reservoirs.</title>
        <authorList>
            <person name="Hu P."/>
            <person name="Tom L."/>
            <person name="Singh A."/>
            <person name="Thomas B.C."/>
            <person name="Baker B.J."/>
            <person name="Piceno Y.M."/>
            <person name="Andersen G.L."/>
            <person name="Banfield J.F."/>
        </authorList>
    </citation>
    <scope>NUCLEOTIDE SEQUENCE [LARGE SCALE GENOMIC DNA]</scope>
</reference>
<evidence type="ECO:0000313" key="7">
    <source>
        <dbReference type="EMBL" id="HCO69915.1"/>
    </source>
</evidence>
<protein>
    <recommendedName>
        <fullName evidence="5">Large ribosomal subunit protein uL30</fullName>
    </recommendedName>
</protein>
<evidence type="ECO:0000313" key="9">
    <source>
        <dbReference type="EMBL" id="KUK89463.1"/>
    </source>
</evidence>
<keyword evidence="4 5" id="KW-0687">Ribonucleoprotein</keyword>
<dbReference type="Pfam" id="PF00327">
    <property type="entry name" value="Ribosomal_L30"/>
    <property type="match status" value="1"/>
</dbReference>
<proteinExistence type="inferred from homology"/>
<dbReference type="Proteomes" id="UP000055014">
    <property type="component" value="Unassembled WGS sequence"/>
</dbReference>
<dbReference type="Proteomes" id="UP000054260">
    <property type="component" value="Unassembled WGS sequence"/>
</dbReference>
<dbReference type="EMBL" id="LGGH01000071">
    <property type="protein sequence ID" value="KUK67761.1"/>
    <property type="molecule type" value="Genomic_DNA"/>
</dbReference>
<evidence type="ECO:0000313" key="11">
    <source>
        <dbReference type="Proteomes" id="UP000055014"/>
    </source>
</evidence>
<evidence type="ECO:0000256" key="4">
    <source>
        <dbReference type="ARBA" id="ARBA00023274"/>
    </source>
</evidence>
<sequence>MARSLRIRLIKSPIGFNRRQLKTVRALGLGKLDSEVVQPDSPQIRGMVNAIRHLLAVEELDD</sequence>
<dbReference type="GO" id="GO:0003735">
    <property type="term" value="F:structural constituent of ribosome"/>
    <property type="evidence" value="ECO:0007669"/>
    <property type="project" value="InterPro"/>
</dbReference>
<reference evidence="9" key="1">
    <citation type="journal article" date="2015" name="MBio">
        <title>Genome-resolved metagenomic analysis reveals roles for candidate phyla and other microbial community members in biogeochemical transformations in oil reservoirs.</title>
        <authorList>
            <person name="Hu P."/>
            <person name="Tom L."/>
            <person name="Singh A."/>
            <person name="Thomas B.C."/>
            <person name="Baker B.J."/>
            <person name="Piceno Y.M."/>
            <person name="Andersen G.L."/>
            <person name="Banfield J.F."/>
        </authorList>
    </citation>
    <scope>NUCLEOTIDE SEQUENCE [LARGE SCALE GENOMIC DNA]</scope>
    <source>
        <strain evidence="8">46_47</strain>
        <strain evidence="9">46_70</strain>
    </source>
</reference>
<evidence type="ECO:0000256" key="5">
    <source>
        <dbReference type="HAMAP-Rule" id="MF_01371"/>
    </source>
</evidence>
<dbReference type="PANTHER" id="PTHR15892">
    <property type="entry name" value="MITOCHONDRIAL RIBOSOMAL PROTEIN L30"/>
    <property type="match status" value="1"/>
</dbReference>
<comment type="caution">
    <text evidence="9">The sequence shown here is derived from an EMBL/GenBank/DDBJ whole genome shotgun (WGS) entry which is preliminary data.</text>
</comment>
<evidence type="ECO:0000256" key="1">
    <source>
        <dbReference type="ARBA" id="ARBA00007594"/>
    </source>
</evidence>
<evidence type="ECO:0000256" key="3">
    <source>
        <dbReference type="ARBA" id="ARBA00022980"/>
    </source>
</evidence>
<name>A0A101I641_9BACT</name>
<comment type="similarity">
    <text evidence="1 5">Belongs to the universal ribosomal protein uL30 family.</text>
</comment>
<organism evidence="9 11">
    <name type="scientific">Mesotoga infera</name>
    <dbReference type="NCBI Taxonomy" id="1236046"/>
    <lineage>
        <taxon>Bacteria</taxon>
        <taxon>Thermotogati</taxon>
        <taxon>Thermotogota</taxon>
        <taxon>Thermotogae</taxon>
        <taxon>Kosmotogales</taxon>
        <taxon>Kosmotogaceae</taxon>
        <taxon>Mesotoga</taxon>
    </lineage>
</organism>
<dbReference type="InterPro" id="IPR036919">
    <property type="entry name" value="Ribo_uL30_ferredoxin-like_sf"/>
</dbReference>
<dbReference type="CDD" id="cd01658">
    <property type="entry name" value="Ribosomal_L30"/>
    <property type="match status" value="1"/>
</dbReference>
<accession>A0A101I641</accession>
<reference evidence="7 12" key="3">
    <citation type="journal article" date="2018" name="Nat. Biotechnol.">
        <title>A standardized bacterial taxonomy based on genome phylogeny substantially revises the tree of life.</title>
        <authorList>
            <person name="Parks D.H."/>
            <person name="Chuvochina M."/>
            <person name="Waite D.W."/>
            <person name="Rinke C."/>
            <person name="Skarshewski A."/>
            <person name="Chaumeil P.A."/>
            <person name="Hugenholtz P."/>
        </authorList>
    </citation>
    <scope>NUCLEOTIDE SEQUENCE [LARGE SCALE GENOMIC DNA]</scope>
    <source>
        <strain evidence="7">UBA9905</strain>
    </source>
</reference>
<evidence type="ECO:0000313" key="8">
    <source>
        <dbReference type="EMBL" id="KUK67761.1"/>
    </source>
</evidence>